<name>Q485R3_COLP3</name>
<dbReference type="AlphaFoldDB" id="Q485R3"/>
<sequence length="52" mass="5882">MLGETRLNVKGFIIQSYNTEKTLKRGIQLNETLKPAVFYFTVLKIAPLANTP</sequence>
<dbReference type="EMBL" id="CP000083">
    <property type="protein sequence ID" value="AAZ24075.1"/>
    <property type="molecule type" value="Genomic_DNA"/>
</dbReference>
<protein>
    <submittedName>
        <fullName evidence="1">Uncharacterized protein</fullName>
    </submittedName>
</protein>
<accession>Q485R3</accession>
<evidence type="ECO:0000313" key="2">
    <source>
        <dbReference type="Proteomes" id="UP000000547"/>
    </source>
</evidence>
<dbReference type="KEGG" id="cps:CPS_1460"/>
<proteinExistence type="predicted"/>
<gene>
    <name evidence="1" type="ordered locus">CPS_1460</name>
</gene>
<evidence type="ECO:0000313" key="1">
    <source>
        <dbReference type="EMBL" id="AAZ24075.1"/>
    </source>
</evidence>
<dbReference type="HOGENOM" id="CLU_3078738_0_0_6"/>
<organism evidence="1 2">
    <name type="scientific">Colwellia psychrerythraea (strain 34H / ATCC BAA-681)</name>
    <name type="common">Vibrio psychroerythus</name>
    <dbReference type="NCBI Taxonomy" id="167879"/>
    <lineage>
        <taxon>Bacteria</taxon>
        <taxon>Pseudomonadati</taxon>
        <taxon>Pseudomonadota</taxon>
        <taxon>Gammaproteobacteria</taxon>
        <taxon>Alteromonadales</taxon>
        <taxon>Colwelliaceae</taxon>
        <taxon>Colwellia</taxon>
    </lineage>
</organism>
<dbReference type="Proteomes" id="UP000000547">
    <property type="component" value="Chromosome"/>
</dbReference>
<reference evidence="1" key="1">
    <citation type="journal article" date="2005" name="Proc. Natl. Acad. Sci. U.S.A.">
        <title>The psychrophilic lifestyle as revealed by the genome sequence of Colwellia psychrerythraea 34H through genomic and proteomic analyses.</title>
        <authorList>
            <person name="Methe B.A."/>
            <person name="Nelson K.E."/>
            <person name="Deming J.W."/>
            <person name="Momen B."/>
            <person name="Melamud E."/>
            <person name="Zhang X."/>
            <person name="Moult J."/>
            <person name="Madupu R."/>
            <person name="Nelson W.C."/>
            <person name="Dodson R.J."/>
            <person name="Brinkac L.M."/>
            <person name="Daugherty S.C."/>
            <person name="Durkin A.S."/>
            <person name="DeBoy R.T."/>
            <person name="Kolonay J.F."/>
            <person name="Sullivan S.A."/>
            <person name="Zhou L."/>
            <person name="Davidsen T.M."/>
            <person name="Wu M."/>
            <person name="Huston A.L."/>
            <person name="Lewis M."/>
            <person name="Weaver B."/>
            <person name="Weidman J.F."/>
            <person name="Khouri H."/>
            <person name="Utterback T.R."/>
            <person name="Feldblyum T.V."/>
            <person name="Fraser C.M."/>
        </authorList>
    </citation>
    <scope>NUCLEOTIDE SEQUENCE [LARGE SCALE GENOMIC DNA]</scope>
    <source>
        <strain evidence="1">34H</strain>
    </source>
</reference>